<reference evidence="1" key="1">
    <citation type="journal article" date="2015" name="Nature">
        <title>Complex archaea that bridge the gap between prokaryotes and eukaryotes.</title>
        <authorList>
            <person name="Spang A."/>
            <person name="Saw J.H."/>
            <person name="Jorgensen S.L."/>
            <person name="Zaremba-Niedzwiedzka K."/>
            <person name="Martijn J."/>
            <person name="Lind A.E."/>
            <person name="van Eijk R."/>
            <person name="Schleper C."/>
            <person name="Guy L."/>
            <person name="Ettema T.J."/>
        </authorList>
    </citation>
    <scope>NUCLEOTIDE SEQUENCE</scope>
</reference>
<gene>
    <name evidence="1" type="ORF">LCGC14_0422240</name>
</gene>
<dbReference type="AlphaFoldDB" id="A0A0F9SWR4"/>
<accession>A0A0F9SWR4</accession>
<dbReference type="EMBL" id="LAZR01000386">
    <property type="protein sequence ID" value="KKN71314.1"/>
    <property type="molecule type" value="Genomic_DNA"/>
</dbReference>
<comment type="caution">
    <text evidence="1">The sequence shown here is derived from an EMBL/GenBank/DDBJ whole genome shotgun (WGS) entry which is preliminary data.</text>
</comment>
<proteinExistence type="predicted"/>
<sequence length="652" mass="74701">MRSKKQVRRPKPEPTQKYSEIVTGTEFERTPWEDLDFSLDIKGYSPEVERPIFLAVGLAIATNIAGDVLAVGDTRNNITYTIASLLDLHEHITTNRLDIDIEETTGYFLYSESDFDCLLRLLPFDQAEDLAINRKIAIPELQIWYTPNSKLTLKSKGATIRIYALQNILPAYNLEEAVTKYGFSDKHGNSFRVSTNNLHNDSSSYNLLEEAKTHQELAIFAKDRLKQVIDLQKDELKNPSTWVDRDIRMSQLAIDRSSIPEEVYSEYYRGIHAPWVETFQKGYFPTAYDYDINKAYAWAVGNLINVDSHSGSWIYSEEYEPDAAYGIVMCYIRLNPSSVSPIFLRLDSWVASVSGTFIERLTKSEIDFIYKHRLGIVRILYGYWFKPETIEYPFYHKMRKRLAQYELAAKDNQVLRVVLRLMYTRIVGKFLARYEDLETGRWKPGPFFNPIYYVEAATTVKLKVAEAALLNPKSVISIATDGVLTSSPLHFKQSRNQKKANPRLITSTAPGEFKLSTTGPAVVISANIAEVHGKDSFFPLIETILDKPEDTIYKFEVGERIKLCTALRGKNLARTGNLNLEAVHVNIRADNKRFWPKLPFVGKDLLVDRFGSAILSVEEALLQSNYRYNQQEDWLGKANRELRKKLSVERAV</sequence>
<evidence type="ECO:0000313" key="1">
    <source>
        <dbReference type="EMBL" id="KKN71314.1"/>
    </source>
</evidence>
<name>A0A0F9SWR4_9ZZZZ</name>
<protein>
    <submittedName>
        <fullName evidence="1">Uncharacterized protein</fullName>
    </submittedName>
</protein>
<organism evidence="1">
    <name type="scientific">marine sediment metagenome</name>
    <dbReference type="NCBI Taxonomy" id="412755"/>
    <lineage>
        <taxon>unclassified sequences</taxon>
        <taxon>metagenomes</taxon>
        <taxon>ecological metagenomes</taxon>
    </lineage>
</organism>